<accession>A0A1I7X749</accession>
<dbReference type="AlphaFoldDB" id="A0A1I7X749"/>
<dbReference type="Proteomes" id="UP000095283">
    <property type="component" value="Unplaced"/>
</dbReference>
<keyword evidence="1" id="KW-1185">Reference proteome</keyword>
<reference evidence="2" key="1">
    <citation type="submission" date="2016-11" db="UniProtKB">
        <authorList>
            <consortium name="WormBaseParasite"/>
        </authorList>
    </citation>
    <scope>IDENTIFICATION</scope>
</reference>
<name>A0A1I7X749_HETBA</name>
<evidence type="ECO:0000313" key="1">
    <source>
        <dbReference type="Proteomes" id="UP000095283"/>
    </source>
</evidence>
<sequence length="45" mass="5266">MLRSLAVESIVLISHIKKYLYCFSATYIFSGRNDVFADTFPYAKW</sequence>
<protein>
    <submittedName>
        <fullName evidence="2">Uncharacterized protein</fullName>
    </submittedName>
</protein>
<dbReference type="WBParaSite" id="Hba_13398">
    <property type="protein sequence ID" value="Hba_13398"/>
    <property type="gene ID" value="Hba_13398"/>
</dbReference>
<evidence type="ECO:0000313" key="2">
    <source>
        <dbReference type="WBParaSite" id="Hba_13398"/>
    </source>
</evidence>
<organism evidence="1 2">
    <name type="scientific">Heterorhabditis bacteriophora</name>
    <name type="common">Entomopathogenic nematode worm</name>
    <dbReference type="NCBI Taxonomy" id="37862"/>
    <lineage>
        <taxon>Eukaryota</taxon>
        <taxon>Metazoa</taxon>
        <taxon>Ecdysozoa</taxon>
        <taxon>Nematoda</taxon>
        <taxon>Chromadorea</taxon>
        <taxon>Rhabditida</taxon>
        <taxon>Rhabditina</taxon>
        <taxon>Rhabditomorpha</taxon>
        <taxon>Strongyloidea</taxon>
        <taxon>Heterorhabditidae</taxon>
        <taxon>Heterorhabditis</taxon>
    </lineage>
</organism>
<proteinExistence type="predicted"/>